<keyword evidence="3 8" id="KW-0547">Nucleotide-binding</keyword>
<dbReference type="OrthoDB" id="9807434at2"/>
<keyword evidence="2 8" id="KW-0808">Transferase</keyword>
<evidence type="ECO:0000256" key="3">
    <source>
        <dbReference type="ARBA" id="ARBA00022741"/>
    </source>
</evidence>
<dbReference type="InterPro" id="IPR011994">
    <property type="entry name" value="Cytidylate_kinase_dom"/>
</dbReference>
<evidence type="ECO:0000256" key="6">
    <source>
        <dbReference type="ARBA" id="ARBA00047615"/>
    </source>
</evidence>
<evidence type="ECO:0000256" key="8">
    <source>
        <dbReference type="HAMAP-Rule" id="MF_00238"/>
    </source>
</evidence>
<dbReference type="GO" id="GO:0005829">
    <property type="term" value="C:cytosol"/>
    <property type="evidence" value="ECO:0007669"/>
    <property type="project" value="TreeGrafter"/>
</dbReference>
<evidence type="ECO:0000313" key="10">
    <source>
        <dbReference type="EMBL" id="SES70816.1"/>
    </source>
</evidence>
<feature type="domain" description="Cytidylate kinase" evidence="9">
    <location>
        <begin position="12"/>
        <end position="220"/>
    </location>
</feature>
<dbReference type="GO" id="GO:0036430">
    <property type="term" value="F:CMP kinase activity"/>
    <property type="evidence" value="ECO:0007669"/>
    <property type="project" value="RHEA"/>
</dbReference>
<dbReference type="RefSeq" id="WP_074703919.1">
    <property type="nucleotide sequence ID" value="NZ_FOHI01000001.1"/>
</dbReference>
<dbReference type="PANTHER" id="PTHR21299:SF2">
    <property type="entry name" value="CYTIDYLATE KINASE"/>
    <property type="match status" value="1"/>
</dbReference>
<evidence type="ECO:0000256" key="4">
    <source>
        <dbReference type="ARBA" id="ARBA00022777"/>
    </source>
</evidence>
<gene>
    <name evidence="8" type="primary">cmk</name>
    <name evidence="10" type="ORF">SAMN05216412_101317</name>
</gene>
<comment type="similarity">
    <text evidence="1 8">Belongs to the cytidylate kinase family. Type 1 subfamily.</text>
</comment>
<dbReference type="SUPFAM" id="SSF52540">
    <property type="entry name" value="P-loop containing nucleoside triphosphate hydrolases"/>
    <property type="match status" value="1"/>
</dbReference>
<dbReference type="AlphaFoldDB" id="A0A1H9YNW4"/>
<dbReference type="GO" id="GO:0036431">
    <property type="term" value="F:dCMP kinase activity"/>
    <property type="evidence" value="ECO:0007669"/>
    <property type="project" value="InterPro"/>
</dbReference>
<comment type="catalytic activity">
    <reaction evidence="6 8">
        <text>dCMP + ATP = dCDP + ADP</text>
        <dbReference type="Rhea" id="RHEA:25094"/>
        <dbReference type="ChEBI" id="CHEBI:30616"/>
        <dbReference type="ChEBI" id="CHEBI:57566"/>
        <dbReference type="ChEBI" id="CHEBI:58593"/>
        <dbReference type="ChEBI" id="CHEBI:456216"/>
        <dbReference type="EC" id="2.7.4.25"/>
    </reaction>
</comment>
<dbReference type="PANTHER" id="PTHR21299">
    <property type="entry name" value="CYTIDYLATE KINASE/PANTOATE-BETA-ALANINE LIGASE"/>
    <property type="match status" value="1"/>
</dbReference>
<evidence type="ECO:0000256" key="2">
    <source>
        <dbReference type="ARBA" id="ARBA00022679"/>
    </source>
</evidence>
<evidence type="ECO:0000256" key="7">
    <source>
        <dbReference type="ARBA" id="ARBA00048478"/>
    </source>
</evidence>
<dbReference type="Gene3D" id="3.40.50.300">
    <property type="entry name" value="P-loop containing nucleotide triphosphate hydrolases"/>
    <property type="match status" value="1"/>
</dbReference>
<evidence type="ECO:0000256" key="5">
    <source>
        <dbReference type="ARBA" id="ARBA00022840"/>
    </source>
</evidence>
<keyword evidence="8" id="KW-0963">Cytoplasm</keyword>
<organism evidence="10 11">
    <name type="scientific">Nitrosospira multiformis</name>
    <dbReference type="NCBI Taxonomy" id="1231"/>
    <lineage>
        <taxon>Bacteria</taxon>
        <taxon>Pseudomonadati</taxon>
        <taxon>Pseudomonadota</taxon>
        <taxon>Betaproteobacteria</taxon>
        <taxon>Nitrosomonadales</taxon>
        <taxon>Nitrosomonadaceae</taxon>
        <taxon>Nitrosospira</taxon>
    </lineage>
</organism>
<evidence type="ECO:0000256" key="1">
    <source>
        <dbReference type="ARBA" id="ARBA00009427"/>
    </source>
</evidence>
<dbReference type="EC" id="2.7.4.25" evidence="8"/>
<dbReference type="Proteomes" id="UP000183339">
    <property type="component" value="Unassembled WGS sequence"/>
</dbReference>
<evidence type="ECO:0000259" key="9">
    <source>
        <dbReference type="Pfam" id="PF02224"/>
    </source>
</evidence>
<dbReference type="CDD" id="cd02020">
    <property type="entry name" value="CMPK"/>
    <property type="match status" value="1"/>
</dbReference>
<dbReference type="Pfam" id="PF02224">
    <property type="entry name" value="Cytidylate_kin"/>
    <property type="match status" value="1"/>
</dbReference>
<dbReference type="GO" id="GO:0015949">
    <property type="term" value="P:nucleobase-containing small molecule interconversion"/>
    <property type="evidence" value="ECO:0007669"/>
    <property type="project" value="TreeGrafter"/>
</dbReference>
<reference evidence="10 11" key="1">
    <citation type="submission" date="2016-10" db="EMBL/GenBank/DDBJ databases">
        <authorList>
            <person name="de Groot N.N."/>
        </authorList>
    </citation>
    <scope>NUCLEOTIDE SEQUENCE [LARGE SCALE GENOMIC DNA]</scope>
    <source>
        <strain evidence="10 11">Nl7</strain>
    </source>
</reference>
<feature type="binding site" evidence="8">
    <location>
        <begin position="16"/>
        <end position="24"/>
    </location>
    <ligand>
        <name>ATP</name>
        <dbReference type="ChEBI" id="CHEBI:30616"/>
    </ligand>
</feature>
<dbReference type="GO" id="GO:0006220">
    <property type="term" value="P:pyrimidine nucleotide metabolic process"/>
    <property type="evidence" value="ECO:0007669"/>
    <property type="project" value="UniProtKB-UniRule"/>
</dbReference>
<keyword evidence="5 8" id="KW-0067">ATP-binding</keyword>
<keyword evidence="4 8" id="KW-0418">Kinase</keyword>
<protein>
    <recommendedName>
        <fullName evidence="8">Cytidylate kinase</fullName>
        <shortName evidence="8">CK</shortName>
        <ecNumber evidence="8">2.7.4.25</ecNumber>
    </recommendedName>
    <alternativeName>
        <fullName evidence="8">Cytidine monophosphate kinase</fullName>
        <shortName evidence="8">CMP kinase</shortName>
    </alternativeName>
</protein>
<accession>A0A1H9YNW4</accession>
<name>A0A1H9YNW4_9PROT</name>
<comment type="subcellular location">
    <subcellularLocation>
        <location evidence="8">Cytoplasm</location>
    </subcellularLocation>
</comment>
<proteinExistence type="inferred from homology"/>
<dbReference type="GO" id="GO:0005524">
    <property type="term" value="F:ATP binding"/>
    <property type="evidence" value="ECO:0007669"/>
    <property type="project" value="UniProtKB-UniRule"/>
</dbReference>
<dbReference type="InterPro" id="IPR027417">
    <property type="entry name" value="P-loop_NTPase"/>
</dbReference>
<dbReference type="NCBIfam" id="TIGR00017">
    <property type="entry name" value="cmk"/>
    <property type="match status" value="1"/>
</dbReference>
<dbReference type="EMBL" id="FOHI01000001">
    <property type="protein sequence ID" value="SES70816.1"/>
    <property type="molecule type" value="Genomic_DNA"/>
</dbReference>
<comment type="catalytic activity">
    <reaction evidence="7 8">
        <text>CMP + ATP = CDP + ADP</text>
        <dbReference type="Rhea" id="RHEA:11600"/>
        <dbReference type="ChEBI" id="CHEBI:30616"/>
        <dbReference type="ChEBI" id="CHEBI:58069"/>
        <dbReference type="ChEBI" id="CHEBI:60377"/>
        <dbReference type="ChEBI" id="CHEBI:456216"/>
        <dbReference type="EC" id="2.7.4.25"/>
    </reaction>
</comment>
<evidence type="ECO:0000313" key="11">
    <source>
        <dbReference type="Proteomes" id="UP000183339"/>
    </source>
</evidence>
<sequence length="229" mass="24714">MNDKTIQDIPVIAIDGPSASGKGTVAQRVAAKLGFHYLDSGALYRLAALAAMRSGIELKDEHALSEVAAHLNVVFADAEIRLDNENVTNAIRSEECGSAASRVAAYPLVRAALLERQRAFCQIPGLVADGRDMGSVVFPTAILKVFLTATAETRAQRRYKQLMEKGMDANIATLLQDIRERDARDSNRSIAPLQLGADTHLLDTTSLDINQAVDRVLSLYAEISAKGPI</sequence>
<dbReference type="InterPro" id="IPR003136">
    <property type="entry name" value="Cytidylate_kin"/>
</dbReference>
<dbReference type="HAMAP" id="MF_00238">
    <property type="entry name" value="Cytidyl_kinase_type1"/>
    <property type="match status" value="1"/>
</dbReference>